<dbReference type="AlphaFoldDB" id="A0A8C5RD98"/>
<dbReference type="PROSITE" id="PS00018">
    <property type="entry name" value="EF_HAND_1"/>
    <property type="match status" value="1"/>
</dbReference>
<feature type="domain" description="EF-hand" evidence="4">
    <location>
        <begin position="47"/>
        <end position="82"/>
    </location>
</feature>
<dbReference type="SMART" id="SM01394">
    <property type="entry name" value="S_100"/>
    <property type="match status" value="1"/>
</dbReference>
<dbReference type="InterPro" id="IPR011992">
    <property type="entry name" value="EF-hand-dom_pair"/>
</dbReference>
<evidence type="ECO:0000256" key="1">
    <source>
        <dbReference type="ARBA" id="ARBA00007323"/>
    </source>
</evidence>
<dbReference type="InterPro" id="IPR018247">
    <property type="entry name" value="EF_Hand_1_Ca_BS"/>
</dbReference>
<comment type="similarity">
    <text evidence="1">Belongs to the S-100 family.</text>
</comment>
<evidence type="ECO:0000313" key="5">
    <source>
        <dbReference type="Ensembl" id="ENSLLEP00000049168.1"/>
    </source>
</evidence>
<dbReference type="PANTHER" id="PTHR11639:SF134">
    <property type="entry name" value="PROTEIN S100-A1-RELATED"/>
    <property type="match status" value="1"/>
</dbReference>
<name>A0A8C5RD98_9ANUR</name>
<dbReference type="GO" id="GO:0048306">
    <property type="term" value="F:calcium-dependent protein binding"/>
    <property type="evidence" value="ECO:0007669"/>
    <property type="project" value="TreeGrafter"/>
</dbReference>
<evidence type="ECO:0000313" key="6">
    <source>
        <dbReference type="Proteomes" id="UP000694569"/>
    </source>
</evidence>
<dbReference type="SUPFAM" id="SSF47473">
    <property type="entry name" value="EF-hand"/>
    <property type="match status" value="1"/>
</dbReference>
<protein>
    <recommendedName>
        <fullName evidence="4">EF-hand domain-containing protein</fullName>
    </recommendedName>
</protein>
<proteinExistence type="inferred from homology"/>
<reference evidence="5" key="2">
    <citation type="submission" date="2025-09" db="UniProtKB">
        <authorList>
            <consortium name="Ensembl"/>
        </authorList>
    </citation>
    <scope>IDENTIFICATION</scope>
</reference>
<dbReference type="InterPro" id="IPR002048">
    <property type="entry name" value="EF_hand_dom"/>
</dbReference>
<evidence type="ECO:0000256" key="3">
    <source>
        <dbReference type="ARBA" id="ARBA00022837"/>
    </source>
</evidence>
<dbReference type="PROSITE" id="PS50222">
    <property type="entry name" value="EF_HAND_2"/>
    <property type="match status" value="1"/>
</dbReference>
<evidence type="ECO:0000256" key="2">
    <source>
        <dbReference type="ARBA" id="ARBA00022723"/>
    </source>
</evidence>
<dbReference type="GO" id="GO:0005509">
    <property type="term" value="F:calcium ion binding"/>
    <property type="evidence" value="ECO:0007669"/>
    <property type="project" value="InterPro"/>
</dbReference>
<keyword evidence="2" id="KW-0479">Metal-binding</keyword>
<dbReference type="Gene3D" id="1.10.238.10">
    <property type="entry name" value="EF-hand"/>
    <property type="match status" value="1"/>
</dbReference>
<organism evidence="5 6">
    <name type="scientific">Leptobrachium leishanense</name>
    <name type="common">Leishan spiny toad</name>
    <dbReference type="NCBI Taxonomy" id="445787"/>
    <lineage>
        <taxon>Eukaryota</taxon>
        <taxon>Metazoa</taxon>
        <taxon>Chordata</taxon>
        <taxon>Craniata</taxon>
        <taxon>Vertebrata</taxon>
        <taxon>Euteleostomi</taxon>
        <taxon>Amphibia</taxon>
        <taxon>Batrachia</taxon>
        <taxon>Anura</taxon>
        <taxon>Pelobatoidea</taxon>
        <taxon>Megophryidae</taxon>
        <taxon>Leptobrachium</taxon>
    </lineage>
</organism>
<dbReference type="InterPro" id="IPR013787">
    <property type="entry name" value="S100_Ca-bd_sub"/>
</dbReference>
<keyword evidence="6" id="KW-1185">Reference proteome</keyword>
<dbReference type="Ensembl" id="ENSLLET00000051084.1">
    <property type="protein sequence ID" value="ENSLLEP00000049168.1"/>
    <property type="gene ID" value="ENSLLEG00000030946.1"/>
</dbReference>
<dbReference type="OrthoDB" id="8442111at2759"/>
<dbReference type="GeneTree" id="ENSGT01070000255800"/>
<evidence type="ECO:0000259" key="4">
    <source>
        <dbReference type="PROSITE" id="PS50222"/>
    </source>
</evidence>
<dbReference type="Proteomes" id="UP000694569">
    <property type="component" value="Unplaced"/>
</dbReference>
<accession>A0A8C5RD98</accession>
<sequence>MAASDVEKALVTVVQCFYKNAKAEGKHDTLSKAEFHKLVSKETPGLVKTTSVEEKMEKLDINHDGELTFTEYWKFIGDLAREKKEEVKRKMT</sequence>
<dbReference type="Pfam" id="PF01023">
    <property type="entry name" value="S_100"/>
    <property type="match status" value="1"/>
</dbReference>
<dbReference type="GO" id="GO:0048471">
    <property type="term" value="C:perinuclear region of cytoplasm"/>
    <property type="evidence" value="ECO:0007669"/>
    <property type="project" value="TreeGrafter"/>
</dbReference>
<reference evidence="5" key="1">
    <citation type="submission" date="2025-08" db="UniProtKB">
        <authorList>
            <consortium name="Ensembl"/>
        </authorList>
    </citation>
    <scope>IDENTIFICATION</scope>
</reference>
<dbReference type="PANTHER" id="PTHR11639">
    <property type="entry name" value="S100 CALCIUM-BINDING PROTEIN"/>
    <property type="match status" value="1"/>
</dbReference>
<dbReference type="GO" id="GO:0005615">
    <property type="term" value="C:extracellular space"/>
    <property type="evidence" value="ECO:0007669"/>
    <property type="project" value="TreeGrafter"/>
</dbReference>
<keyword evidence="3" id="KW-0106">Calcium</keyword>